<accession>E9D0D1</accession>
<evidence type="ECO:0000256" key="1">
    <source>
        <dbReference type="SAM" id="MobiDB-lite"/>
    </source>
</evidence>
<reference evidence="3" key="1">
    <citation type="journal article" date="2010" name="Genome Res.">
        <title>Population genomic sequencing of Coccidioides fungi reveals recent hybridization and transposon control.</title>
        <authorList>
            <person name="Neafsey D.E."/>
            <person name="Barker B.M."/>
            <person name="Sharpton T.J."/>
            <person name="Stajich J.E."/>
            <person name="Park D.J."/>
            <person name="Whiston E."/>
            <person name="Hung C.-Y."/>
            <person name="McMahan C."/>
            <person name="White J."/>
            <person name="Sykes S."/>
            <person name="Heiman D."/>
            <person name="Young S."/>
            <person name="Zeng Q."/>
            <person name="Abouelleil A."/>
            <person name="Aftuck L."/>
            <person name="Bessette D."/>
            <person name="Brown A."/>
            <person name="FitzGerald M."/>
            <person name="Lui A."/>
            <person name="Macdonald J.P."/>
            <person name="Priest M."/>
            <person name="Orbach M.J."/>
            <person name="Galgiani J.N."/>
            <person name="Kirkland T.N."/>
            <person name="Cole G.T."/>
            <person name="Birren B.W."/>
            <person name="Henn M.R."/>
            <person name="Taylor J.W."/>
            <person name="Rounsley S.D."/>
        </authorList>
    </citation>
    <scope>NUCLEOTIDE SEQUENCE [LARGE SCALE GENOMIC DNA]</scope>
    <source>
        <strain evidence="3">RMSCC 757 / Silveira</strain>
    </source>
</reference>
<keyword evidence="3" id="KW-1185">Reference proteome</keyword>
<feature type="compositionally biased region" description="Pro residues" evidence="1">
    <location>
        <begin position="235"/>
        <end position="244"/>
    </location>
</feature>
<dbReference type="VEuPathDB" id="FungiDB:CPSG_03559"/>
<dbReference type="AlphaFoldDB" id="E9D0D1"/>
<evidence type="ECO:0000313" key="2">
    <source>
        <dbReference type="EMBL" id="EFW20384.1"/>
    </source>
</evidence>
<dbReference type="EMBL" id="GL636489">
    <property type="protein sequence ID" value="EFW20384.1"/>
    <property type="molecule type" value="Genomic_DNA"/>
</dbReference>
<reference evidence="3" key="2">
    <citation type="submission" date="2010-03" db="EMBL/GenBank/DDBJ databases">
        <title>The genome sequence of Coccidioides posadasii strain Silveira.</title>
        <authorList>
            <consortium name="The Broad Institute Genome Sequencing Center for Infectious Disease"/>
            <person name="Neafsey D."/>
            <person name="Orbach M."/>
            <person name="Henn M.R."/>
            <person name="Cole G.T."/>
            <person name="Galgiani J."/>
            <person name="Gardner M.J."/>
            <person name="Kirkland T.N."/>
            <person name="Taylor J.W."/>
            <person name="Young S.K."/>
            <person name="Zeng Q."/>
            <person name="Koehrsen M."/>
            <person name="Alvarado L."/>
            <person name="Berlin A."/>
            <person name="Borenstein D."/>
            <person name="Chapman S.B."/>
            <person name="Chen Z."/>
            <person name="Engels R."/>
            <person name="Freedman E."/>
            <person name="Gellesch M."/>
            <person name="Goldberg J."/>
            <person name="Griggs A."/>
            <person name="Gujja S."/>
            <person name="Heilman E."/>
            <person name="Heiman D."/>
            <person name="Howarth C."/>
            <person name="Jen D."/>
            <person name="Larson L."/>
            <person name="Mehta T."/>
            <person name="Neiman D."/>
            <person name="Park D."/>
            <person name="Pearson M."/>
            <person name="Richards J."/>
            <person name="Roberts A."/>
            <person name="Saif S."/>
            <person name="Shea T."/>
            <person name="Shenoy N."/>
            <person name="Sisk P."/>
            <person name="Stolte C."/>
            <person name="Sykes S."/>
            <person name="Walk T."/>
            <person name="White J."/>
            <person name="Yandava C."/>
            <person name="Haas B."/>
            <person name="Nusbaum C."/>
            <person name="Birren B."/>
        </authorList>
    </citation>
    <scope>NUCLEOTIDE SEQUENCE [LARGE SCALE GENOMIC DNA]</scope>
    <source>
        <strain evidence="3">RMSCC 757 / Silveira</strain>
    </source>
</reference>
<dbReference type="Proteomes" id="UP000002497">
    <property type="component" value="Unassembled WGS sequence"/>
</dbReference>
<gene>
    <name evidence="2" type="ORF">CPSG_03559</name>
</gene>
<evidence type="ECO:0000313" key="3">
    <source>
        <dbReference type="Proteomes" id="UP000002497"/>
    </source>
</evidence>
<name>E9D0D1_COCPS</name>
<sequence length="244" mass="27367">MLISRERRTISSTRQIAWHFFDERGEDLEGINGAPGEAEVQLSPQLQLSAFIRLSRKVISETLFVEVDVAWYEASKVSWKENQRRSANPKVATEPTPGPINLACLVRRSCEVTPGQLNGERQRQAPSASYVTSQDRTLPSRVGLPFLTGKLNYQVSKRVLRASATENYEPGLSDLLEKEQGWTVRSTQPNLTLWCRIGWSGNATSNHFDWCRLQRTDTNDQVQEKSLHPGLKAARPPPNPGGQA</sequence>
<protein>
    <submittedName>
        <fullName evidence="2">Predicted protein</fullName>
    </submittedName>
</protein>
<dbReference type="HOGENOM" id="CLU_1137900_0_0_1"/>
<organism evidence="3">
    <name type="scientific">Coccidioides posadasii (strain RMSCC 757 / Silveira)</name>
    <name type="common">Valley fever fungus</name>
    <dbReference type="NCBI Taxonomy" id="443226"/>
    <lineage>
        <taxon>Eukaryota</taxon>
        <taxon>Fungi</taxon>
        <taxon>Dikarya</taxon>
        <taxon>Ascomycota</taxon>
        <taxon>Pezizomycotina</taxon>
        <taxon>Eurotiomycetes</taxon>
        <taxon>Eurotiomycetidae</taxon>
        <taxon>Onygenales</taxon>
        <taxon>Onygenaceae</taxon>
        <taxon>Coccidioides</taxon>
    </lineage>
</organism>
<proteinExistence type="predicted"/>
<feature type="region of interest" description="Disordered" evidence="1">
    <location>
        <begin position="220"/>
        <end position="244"/>
    </location>
</feature>